<dbReference type="InterPro" id="IPR019424">
    <property type="entry name" value="7TM_GPCR_Srsx"/>
</dbReference>
<dbReference type="SUPFAM" id="SSF81321">
    <property type="entry name" value="Family A G protein-coupled receptor-like"/>
    <property type="match status" value="1"/>
</dbReference>
<evidence type="ECO:0008006" key="11">
    <source>
        <dbReference type="Google" id="ProtNLM"/>
    </source>
</evidence>
<organism evidence="9 10">
    <name type="scientific">Steinernema hermaphroditum</name>
    <dbReference type="NCBI Taxonomy" id="289476"/>
    <lineage>
        <taxon>Eukaryota</taxon>
        <taxon>Metazoa</taxon>
        <taxon>Ecdysozoa</taxon>
        <taxon>Nematoda</taxon>
        <taxon>Chromadorea</taxon>
        <taxon>Rhabditida</taxon>
        <taxon>Tylenchina</taxon>
        <taxon>Panagrolaimomorpha</taxon>
        <taxon>Strongyloidoidea</taxon>
        <taxon>Steinernematidae</taxon>
        <taxon>Steinernema</taxon>
    </lineage>
</organism>
<dbReference type="GO" id="GO:0004252">
    <property type="term" value="F:serine-type endopeptidase activity"/>
    <property type="evidence" value="ECO:0007669"/>
    <property type="project" value="InterPro"/>
</dbReference>
<dbReference type="SMART" id="SM00020">
    <property type="entry name" value="Tryp_SPc"/>
    <property type="match status" value="1"/>
</dbReference>
<feature type="transmembrane region" description="Helical" evidence="6">
    <location>
        <begin position="175"/>
        <end position="194"/>
    </location>
</feature>
<keyword evidence="2 6" id="KW-0812">Transmembrane</keyword>
<dbReference type="Pfam" id="PF00089">
    <property type="entry name" value="Trypsin"/>
    <property type="match status" value="1"/>
</dbReference>
<feature type="domain" description="Peptidase S1" evidence="7">
    <location>
        <begin position="231"/>
        <end position="464"/>
    </location>
</feature>
<evidence type="ECO:0000259" key="8">
    <source>
        <dbReference type="PROSITE" id="PS50262"/>
    </source>
</evidence>
<keyword evidence="4 6" id="KW-0472">Membrane</keyword>
<dbReference type="InterPro" id="IPR001254">
    <property type="entry name" value="Trypsin_dom"/>
</dbReference>
<name>A0AA39IBQ6_9BILA</name>
<keyword evidence="5" id="KW-1015">Disulfide bond</keyword>
<dbReference type="GO" id="GO:0006508">
    <property type="term" value="P:proteolysis"/>
    <property type="evidence" value="ECO:0007669"/>
    <property type="project" value="InterPro"/>
</dbReference>
<feature type="transmembrane region" description="Helical" evidence="6">
    <location>
        <begin position="131"/>
        <end position="155"/>
    </location>
</feature>
<evidence type="ECO:0000256" key="1">
    <source>
        <dbReference type="ARBA" id="ARBA00004370"/>
    </source>
</evidence>
<dbReference type="InterPro" id="IPR043504">
    <property type="entry name" value="Peptidase_S1_PA_chymotrypsin"/>
</dbReference>
<dbReference type="PANTHER" id="PTHR24260">
    <property type="match status" value="1"/>
</dbReference>
<dbReference type="GO" id="GO:0004930">
    <property type="term" value="F:G protein-coupled receptor activity"/>
    <property type="evidence" value="ECO:0007669"/>
    <property type="project" value="InterPro"/>
</dbReference>
<dbReference type="Pfam" id="PF10320">
    <property type="entry name" value="7TM_GPCR_Srsx"/>
    <property type="match status" value="1"/>
</dbReference>
<dbReference type="SUPFAM" id="SSF50494">
    <property type="entry name" value="Trypsin-like serine proteases"/>
    <property type="match status" value="1"/>
</dbReference>
<evidence type="ECO:0000313" key="9">
    <source>
        <dbReference type="EMBL" id="KAK0420102.1"/>
    </source>
</evidence>
<dbReference type="EMBL" id="JAUCMV010000002">
    <property type="protein sequence ID" value="KAK0420102.1"/>
    <property type="molecule type" value="Genomic_DNA"/>
</dbReference>
<evidence type="ECO:0000256" key="2">
    <source>
        <dbReference type="ARBA" id="ARBA00022692"/>
    </source>
</evidence>
<keyword evidence="10" id="KW-1185">Reference proteome</keyword>
<dbReference type="Gene3D" id="1.20.1070.10">
    <property type="entry name" value="Rhodopsin 7-helix transmembrane proteins"/>
    <property type="match status" value="1"/>
</dbReference>
<dbReference type="FunFam" id="2.40.10.10:FF:000068">
    <property type="entry name" value="transmembrane protease serine 2"/>
    <property type="match status" value="1"/>
</dbReference>
<feature type="domain" description="G-protein coupled receptors family 1 profile" evidence="8">
    <location>
        <begin position="34"/>
        <end position="232"/>
    </location>
</feature>
<accession>A0AA39IBQ6</accession>
<dbReference type="PROSITE" id="PS50262">
    <property type="entry name" value="G_PROTEIN_RECEP_F1_2"/>
    <property type="match status" value="1"/>
</dbReference>
<dbReference type="GO" id="GO:0016020">
    <property type="term" value="C:membrane"/>
    <property type="evidence" value="ECO:0007669"/>
    <property type="project" value="UniProtKB-SubCell"/>
</dbReference>
<evidence type="ECO:0000256" key="6">
    <source>
        <dbReference type="SAM" id="Phobius"/>
    </source>
</evidence>
<evidence type="ECO:0000256" key="5">
    <source>
        <dbReference type="ARBA" id="ARBA00023157"/>
    </source>
</evidence>
<dbReference type="InterPro" id="IPR009003">
    <property type="entry name" value="Peptidase_S1_PA"/>
</dbReference>
<feature type="transmembrane region" description="Helical" evidence="6">
    <location>
        <begin position="12"/>
        <end position="40"/>
    </location>
</feature>
<dbReference type="InterPro" id="IPR000276">
    <property type="entry name" value="GPCR_Rhodpsn"/>
</dbReference>
<evidence type="ECO:0000313" key="10">
    <source>
        <dbReference type="Proteomes" id="UP001175271"/>
    </source>
</evidence>
<keyword evidence="3 6" id="KW-1133">Transmembrane helix</keyword>
<reference evidence="9" key="1">
    <citation type="submission" date="2023-06" db="EMBL/GenBank/DDBJ databases">
        <title>Genomic analysis of the entomopathogenic nematode Steinernema hermaphroditum.</title>
        <authorList>
            <person name="Schwarz E.M."/>
            <person name="Heppert J.K."/>
            <person name="Baniya A."/>
            <person name="Schwartz H.T."/>
            <person name="Tan C.-H."/>
            <person name="Antoshechkin I."/>
            <person name="Sternberg P.W."/>
            <person name="Goodrich-Blair H."/>
            <person name="Dillman A.R."/>
        </authorList>
    </citation>
    <scope>NUCLEOTIDE SEQUENCE</scope>
    <source>
        <strain evidence="9">PS9179</strain>
        <tissue evidence="9">Whole animal</tissue>
    </source>
</reference>
<comment type="caution">
    <text evidence="9">The sequence shown here is derived from an EMBL/GenBank/DDBJ whole genome shotgun (WGS) entry which is preliminary data.</text>
</comment>
<sequence>MPAIYFEITESVFFMVARIVSVVLLLQAVIACVGNGLLIAVTLRSKTLRTSCFILIAVQAAADCLRQGHKLIITYYSFTEITATVYGCYFVNLATMLAMDYCTILMLFIAVDRFIAAKFPVFYVHRTGRKYVTAVLLCCLIYTCTFKIMYYNYIVSETRIFCTTAELQKVAGNKIWFIANTTVNLAVIVIYMCLTRVTKATLVDYGKINRSLNIVILVHIVGWFLPIAVGVIRGQPVKLGDIPYQALIVYSDSRNETGDCGGSLISTRHVLTSAQCATRIEEATVVVGAVNINYLKHAEVRKVRKITIHPQFSNDENYYNDIAILELDIAVSLTRNIKLSNIYRIDSEYFKHKTAIVSGFGSYEPGSSEHSKLLVAANVTIFPFEYCNKVLNGRLEEGQQFCAGAKGTGIGPKDRGGPIHVLHSANLVQIGISSYTANVTEQHEISSVFTRVSHYCDYINEVTEGAAKCQ</sequence>
<dbReference type="AlphaFoldDB" id="A0AA39IBQ6"/>
<dbReference type="PROSITE" id="PS50240">
    <property type="entry name" value="TRYPSIN_DOM"/>
    <property type="match status" value="1"/>
</dbReference>
<gene>
    <name evidence="9" type="ORF">QR680_014516</name>
</gene>
<protein>
    <recommendedName>
        <fullName evidence="11">Peptidase S1 domain-containing protein</fullName>
    </recommendedName>
</protein>
<dbReference type="Gene3D" id="2.40.10.10">
    <property type="entry name" value="Trypsin-like serine proteases"/>
    <property type="match status" value="1"/>
</dbReference>
<comment type="subcellular location">
    <subcellularLocation>
        <location evidence="1">Membrane</location>
    </subcellularLocation>
</comment>
<dbReference type="SMART" id="SM01381">
    <property type="entry name" value="7TM_GPCR_Srsx"/>
    <property type="match status" value="1"/>
</dbReference>
<evidence type="ECO:0000256" key="4">
    <source>
        <dbReference type="ARBA" id="ARBA00023136"/>
    </source>
</evidence>
<evidence type="ECO:0000259" key="7">
    <source>
        <dbReference type="PROSITE" id="PS50240"/>
    </source>
</evidence>
<dbReference type="CDD" id="cd00637">
    <property type="entry name" value="7tm_classA_rhodopsin-like"/>
    <property type="match status" value="1"/>
</dbReference>
<evidence type="ECO:0000256" key="3">
    <source>
        <dbReference type="ARBA" id="ARBA00022989"/>
    </source>
</evidence>
<dbReference type="CDD" id="cd00190">
    <property type="entry name" value="Tryp_SPc"/>
    <property type="match status" value="1"/>
</dbReference>
<dbReference type="InterPro" id="IPR017452">
    <property type="entry name" value="GPCR_Rhodpsn_7TM"/>
</dbReference>
<feature type="transmembrane region" description="Helical" evidence="6">
    <location>
        <begin position="214"/>
        <end position="232"/>
    </location>
</feature>
<proteinExistence type="predicted"/>
<dbReference type="InterPro" id="IPR051333">
    <property type="entry name" value="CLIP_Serine_Protease"/>
</dbReference>
<dbReference type="Proteomes" id="UP001175271">
    <property type="component" value="Unassembled WGS sequence"/>
</dbReference>
<dbReference type="PANTHER" id="PTHR24260:SF136">
    <property type="entry name" value="GH08193P-RELATED"/>
    <property type="match status" value="1"/>
</dbReference>